<evidence type="ECO:0000313" key="6">
    <source>
        <dbReference type="EMBL" id="NYJ33756.1"/>
    </source>
</evidence>
<dbReference type="PROSITE" id="PS50977">
    <property type="entry name" value="HTH_TETR_2"/>
    <property type="match status" value="1"/>
</dbReference>
<evidence type="ECO:0000256" key="4">
    <source>
        <dbReference type="PROSITE-ProRule" id="PRU00335"/>
    </source>
</evidence>
<dbReference type="GO" id="GO:0000976">
    <property type="term" value="F:transcription cis-regulatory region binding"/>
    <property type="evidence" value="ECO:0007669"/>
    <property type="project" value="TreeGrafter"/>
</dbReference>
<evidence type="ECO:0000259" key="5">
    <source>
        <dbReference type="PROSITE" id="PS50977"/>
    </source>
</evidence>
<accession>A0A7Z0ELE6</accession>
<dbReference type="RefSeq" id="WP_179822100.1">
    <property type="nucleotide sequence ID" value="NZ_JACCFS010000001.1"/>
</dbReference>
<protein>
    <submittedName>
        <fullName evidence="6">AcrR family transcriptional regulator</fullName>
    </submittedName>
</protein>
<dbReference type="Gene3D" id="1.10.357.10">
    <property type="entry name" value="Tetracycline Repressor, domain 2"/>
    <property type="match status" value="1"/>
</dbReference>
<sequence>MAQDTRTALVTSATGLLDAGGIEAVTLREVGRLSGVSHMAPYKHFADKESLLAAVAGRELRRLGDIVDEAARQARDSRSALRTALHSYTAWALDHPARFALIYGSWTRPHDELTVAAGHAHAALTGVVRQCQADRVVPGGDTERRTAMLVALVHGAVSLSLSGHLARGGKGRADPGDIVDDLLELLSASAAAPA</sequence>
<dbReference type="Pfam" id="PF13305">
    <property type="entry name" value="TetR_C_33"/>
    <property type="match status" value="1"/>
</dbReference>
<evidence type="ECO:0000256" key="3">
    <source>
        <dbReference type="ARBA" id="ARBA00023163"/>
    </source>
</evidence>
<dbReference type="InterPro" id="IPR036271">
    <property type="entry name" value="Tet_transcr_reg_TetR-rel_C_sf"/>
</dbReference>
<proteinExistence type="predicted"/>
<evidence type="ECO:0000256" key="1">
    <source>
        <dbReference type="ARBA" id="ARBA00023015"/>
    </source>
</evidence>
<dbReference type="AlphaFoldDB" id="A0A7Z0ELE6"/>
<reference evidence="6 7" key="1">
    <citation type="submission" date="2020-07" db="EMBL/GenBank/DDBJ databases">
        <title>Sequencing the genomes of 1000 actinobacteria strains.</title>
        <authorList>
            <person name="Klenk H.-P."/>
        </authorList>
    </citation>
    <scope>NUCLEOTIDE SEQUENCE [LARGE SCALE GENOMIC DNA]</scope>
    <source>
        <strain evidence="6 7">DSM 44442</strain>
    </source>
</reference>
<dbReference type="Proteomes" id="UP000572051">
    <property type="component" value="Unassembled WGS sequence"/>
</dbReference>
<keyword evidence="7" id="KW-1185">Reference proteome</keyword>
<dbReference type="InterPro" id="IPR009057">
    <property type="entry name" value="Homeodomain-like_sf"/>
</dbReference>
<dbReference type="InterPro" id="IPR025996">
    <property type="entry name" value="MT1864/Rv1816-like_C"/>
</dbReference>
<dbReference type="Pfam" id="PF00440">
    <property type="entry name" value="TetR_N"/>
    <property type="match status" value="1"/>
</dbReference>
<keyword evidence="2 4" id="KW-0238">DNA-binding</keyword>
<dbReference type="InterPro" id="IPR001647">
    <property type="entry name" value="HTH_TetR"/>
</dbReference>
<dbReference type="InterPro" id="IPR050109">
    <property type="entry name" value="HTH-type_TetR-like_transc_reg"/>
</dbReference>
<evidence type="ECO:0000256" key="2">
    <source>
        <dbReference type="ARBA" id="ARBA00023125"/>
    </source>
</evidence>
<feature type="domain" description="HTH tetR-type" evidence="5">
    <location>
        <begin position="3"/>
        <end position="63"/>
    </location>
</feature>
<keyword evidence="1" id="KW-0805">Transcription regulation</keyword>
<name>A0A7Z0ELE6_9ACTN</name>
<gene>
    <name evidence="6" type="ORF">HNR10_001637</name>
</gene>
<comment type="caution">
    <text evidence="6">The sequence shown here is derived from an EMBL/GenBank/DDBJ whole genome shotgun (WGS) entry which is preliminary data.</text>
</comment>
<evidence type="ECO:0000313" key="7">
    <source>
        <dbReference type="Proteomes" id="UP000572051"/>
    </source>
</evidence>
<dbReference type="GO" id="GO:0003700">
    <property type="term" value="F:DNA-binding transcription factor activity"/>
    <property type="evidence" value="ECO:0007669"/>
    <property type="project" value="TreeGrafter"/>
</dbReference>
<dbReference type="PANTHER" id="PTHR30055">
    <property type="entry name" value="HTH-TYPE TRANSCRIPTIONAL REGULATOR RUTR"/>
    <property type="match status" value="1"/>
</dbReference>
<dbReference type="SUPFAM" id="SSF48498">
    <property type="entry name" value="Tetracyclin repressor-like, C-terminal domain"/>
    <property type="match status" value="1"/>
</dbReference>
<dbReference type="SUPFAM" id="SSF46689">
    <property type="entry name" value="Homeodomain-like"/>
    <property type="match status" value="1"/>
</dbReference>
<dbReference type="EMBL" id="JACCFS010000001">
    <property type="protein sequence ID" value="NYJ33756.1"/>
    <property type="molecule type" value="Genomic_DNA"/>
</dbReference>
<dbReference type="PANTHER" id="PTHR30055:SF220">
    <property type="entry name" value="TETR-FAMILY REGULATORY PROTEIN"/>
    <property type="match status" value="1"/>
</dbReference>
<organism evidence="6 7">
    <name type="scientific">Nocardiopsis aegyptia</name>
    <dbReference type="NCBI Taxonomy" id="220378"/>
    <lineage>
        <taxon>Bacteria</taxon>
        <taxon>Bacillati</taxon>
        <taxon>Actinomycetota</taxon>
        <taxon>Actinomycetes</taxon>
        <taxon>Streptosporangiales</taxon>
        <taxon>Nocardiopsidaceae</taxon>
        <taxon>Nocardiopsis</taxon>
    </lineage>
</organism>
<feature type="DNA-binding region" description="H-T-H motif" evidence="4">
    <location>
        <begin position="26"/>
        <end position="45"/>
    </location>
</feature>
<keyword evidence="3" id="KW-0804">Transcription</keyword>